<dbReference type="Gene3D" id="3.40.50.300">
    <property type="entry name" value="P-loop containing nucleotide triphosphate hydrolases"/>
    <property type="match status" value="1"/>
</dbReference>
<dbReference type="PROSITE" id="PS50163">
    <property type="entry name" value="RECA_3"/>
    <property type="match status" value="1"/>
</dbReference>
<dbReference type="PROSITE" id="PS50162">
    <property type="entry name" value="RECA_2"/>
    <property type="match status" value="1"/>
</dbReference>
<gene>
    <name evidence="12" type="ORF">ZT3D7_G347</name>
</gene>
<dbReference type="GO" id="GO:0000709">
    <property type="term" value="P:meiotic joint molecule formation"/>
    <property type="evidence" value="ECO:0007669"/>
    <property type="project" value="UniProtKB-ARBA"/>
</dbReference>
<dbReference type="STRING" id="1276538.A0A1X7RCS2"/>
<dbReference type="GO" id="GO:0000730">
    <property type="term" value="P:DNA recombinase assembly"/>
    <property type="evidence" value="ECO:0007669"/>
    <property type="project" value="TreeGrafter"/>
</dbReference>
<feature type="domain" description="RecA family profile 1" evidence="10">
    <location>
        <begin position="96"/>
        <end position="267"/>
    </location>
</feature>
<proteinExistence type="inferred from homology"/>
<keyword evidence="6" id="KW-0539">Nucleus</keyword>
<keyword evidence="5" id="KW-0238">DNA-binding</keyword>
<evidence type="ECO:0000313" key="12">
    <source>
        <dbReference type="EMBL" id="SMQ45203.1"/>
    </source>
</evidence>
<evidence type="ECO:0000256" key="1">
    <source>
        <dbReference type="ARBA" id="ARBA00004123"/>
    </source>
</evidence>
<evidence type="ECO:0000256" key="5">
    <source>
        <dbReference type="ARBA" id="ARBA00023125"/>
    </source>
</evidence>
<evidence type="ECO:0000259" key="11">
    <source>
        <dbReference type="PROSITE" id="PS50163"/>
    </source>
</evidence>
<dbReference type="GO" id="GO:0005524">
    <property type="term" value="F:ATP binding"/>
    <property type="evidence" value="ECO:0007669"/>
    <property type="project" value="UniProtKB-KW"/>
</dbReference>
<evidence type="ECO:0000259" key="10">
    <source>
        <dbReference type="PROSITE" id="PS50162"/>
    </source>
</evidence>
<dbReference type="InterPro" id="IPR027417">
    <property type="entry name" value="P-loop_NTPase"/>
</dbReference>
<organism evidence="12 13">
    <name type="scientific">Zymoseptoria tritici (strain ST99CH_3D7)</name>
    <dbReference type="NCBI Taxonomy" id="1276538"/>
    <lineage>
        <taxon>Eukaryota</taxon>
        <taxon>Fungi</taxon>
        <taxon>Dikarya</taxon>
        <taxon>Ascomycota</taxon>
        <taxon>Pezizomycotina</taxon>
        <taxon>Dothideomycetes</taxon>
        <taxon>Dothideomycetidae</taxon>
        <taxon>Mycosphaerellales</taxon>
        <taxon>Mycosphaerellaceae</taxon>
        <taxon>Zymoseptoria</taxon>
    </lineage>
</organism>
<keyword evidence="3 9" id="KW-0547">Nucleotide-binding</keyword>
<dbReference type="GO" id="GO:0000150">
    <property type="term" value="F:DNA strand exchange activity"/>
    <property type="evidence" value="ECO:0007669"/>
    <property type="project" value="InterPro"/>
</dbReference>
<comment type="subcellular location">
    <subcellularLocation>
        <location evidence="1">Nucleus</location>
    </subcellularLocation>
</comment>
<dbReference type="GO" id="GO:0070192">
    <property type="term" value="P:chromosome organization involved in meiotic cell cycle"/>
    <property type="evidence" value="ECO:0007669"/>
    <property type="project" value="TreeGrafter"/>
</dbReference>
<dbReference type="Pfam" id="PF08423">
    <property type="entry name" value="Rad51"/>
    <property type="match status" value="1"/>
</dbReference>
<dbReference type="GO" id="GO:0000794">
    <property type="term" value="C:condensed nuclear chromosome"/>
    <property type="evidence" value="ECO:0007669"/>
    <property type="project" value="TreeGrafter"/>
</dbReference>
<dbReference type="InterPro" id="IPR003593">
    <property type="entry name" value="AAA+_ATPase"/>
</dbReference>
<evidence type="ECO:0000256" key="2">
    <source>
        <dbReference type="ARBA" id="ARBA00008897"/>
    </source>
</evidence>
<evidence type="ECO:0000256" key="7">
    <source>
        <dbReference type="ARBA" id="ARBA00023254"/>
    </source>
</evidence>
<protein>
    <recommendedName>
        <fullName evidence="14">RecA family profile 1 domain-containing protein</fullName>
    </recommendedName>
</protein>
<dbReference type="PIRSF" id="PIRSF005856">
    <property type="entry name" value="Rad51"/>
    <property type="match status" value="1"/>
</dbReference>
<dbReference type="GO" id="GO:0006312">
    <property type="term" value="P:mitotic recombination"/>
    <property type="evidence" value="ECO:0007669"/>
    <property type="project" value="TreeGrafter"/>
</dbReference>
<dbReference type="AlphaFoldDB" id="A0A1X7RCS2"/>
<dbReference type="InterPro" id="IPR010995">
    <property type="entry name" value="DNA_repair_Rad51/TF_NusA_a-hlx"/>
</dbReference>
<feature type="domain" description="RecA family profile 2" evidence="11">
    <location>
        <begin position="273"/>
        <end position="337"/>
    </location>
</feature>
<dbReference type="NCBIfam" id="TIGR02238">
    <property type="entry name" value="recomb_DMC1"/>
    <property type="match status" value="1"/>
</dbReference>
<dbReference type="GO" id="GO:0003690">
    <property type="term" value="F:double-stranded DNA binding"/>
    <property type="evidence" value="ECO:0007669"/>
    <property type="project" value="TreeGrafter"/>
</dbReference>
<dbReference type="FunFam" id="3.40.50.300:FF:000239">
    <property type="entry name" value="Meiotic recombination protein DMC1"/>
    <property type="match status" value="1"/>
</dbReference>
<evidence type="ECO:0000256" key="3">
    <source>
        <dbReference type="ARBA" id="ARBA00022741"/>
    </source>
</evidence>
<dbReference type="InterPro" id="IPR013632">
    <property type="entry name" value="Rad51_C"/>
</dbReference>
<dbReference type="InterPro" id="IPR020588">
    <property type="entry name" value="RecA_ATP-bd"/>
</dbReference>
<keyword evidence="13" id="KW-1185">Reference proteome</keyword>
<dbReference type="NCBIfam" id="NF003301">
    <property type="entry name" value="PRK04301.1"/>
    <property type="match status" value="1"/>
</dbReference>
<dbReference type="GO" id="GO:0042148">
    <property type="term" value="P:DNA strand invasion"/>
    <property type="evidence" value="ECO:0007669"/>
    <property type="project" value="TreeGrafter"/>
</dbReference>
<keyword evidence="8" id="KW-0131">Cell cycle</keyword>
<dbReference type="InterPro" id="IPR020587">
    <property type="entry name" value="RecA_monomer-monomer_interface"/>
</dbReference>
<dbReference type="EMBL" id="LT853692">
    <property type="protein sequence ID" value="SMQ45203.1"/>
    <property type="molecule type" value="Genomic_DNA"/>
</dbReference>
<reference evidence="12 13" key="1">
    <citation type="submission" date="2016-06" db="EMBL/GenBank/DDBJ databases">
        <authorList>
            <person name="Kjaerup R.B."/>
            <person name="Dalgaard T.S."/>
            <person name="Juul-Madsen H.R."/>
        </authorList>
    </citation>
    <scope>NUCLEOTIDE SEQUENCE [LARGE SCALE GENOMIC DNA]</scope>
</reference>
<sequence length="338" mass="36985">MPASVASSEPEEEQQNFIIDIDTLQSHGINAADIAKLKLAMYFTVGSVQSTPTKRLLLIKGFSDIKVEKVKEACKKCQAAGSRFMTAAELLLKRKTCFRLSTGSASFDKMLGGGFESRSVNEVFGEFRCGKTQLSHTLAVVAQLPVSRGGGNGKVVILDTEGTFRPERIIQIAERFDIDPEAANENIIVHRANNSEDQQETLCALGELFVGGEYRLLIVDSILNLFRSDYQGRGELNERQQKLNVHLRKLADFAEEFNICVFMTNQVQSDPGAMSFAGADGRKPVGGHVLAHASATRVLLRKGRADERVAKLMDSPDCPESEATYVITQGGINDPDKA</sequence>
<dbReference type="Gene3D" id="1.10.150.20">
    <property type="entry name" value="5' to 3' exonuclease, C-terminal subdomain"/>
    <property type="match status" value="1"/>
</dbReference>
<name>A0A1X7RCS2_ZYMT9</name>
<dbReference type="InterPro" id="IPR016467">
    <property type="entry name" value="DNA_recomb/repair_RecA-like"/>
</dbReference>
<accession>A0A1X7RCS2</accession>
<evidence type="ECO:0000256" key="8">
    <source>
        <dbReference type="ARBA" id="ARBA00023306"/>
    </source>
</evidence>
<dbReference type="InterPro" id="IPR011940">
    <property type="entry name" value="Dmc1"/>
</dbReference>
<evidence type="ECO:0000256" key="9">
    <source>
        <dbReference type="RuleBase" id="RU003422"/>
    </source>
</evidence>
<evidence type="ECO:0000256" key="4">
    <source>
        <dbReference type="ARBA" id="ARBA00022840"/>
    </source>
</evidence>
<dbReference type="GO" id="GO:0003697">
    <property type="term" value="F:single-stranded DNA binding"/>
    <property type="evidence" value="ECO:0007669"/>
    <property type="project" value="TreeGrafter"/>
</dbReference>
<keyword evidence="4 9" id="KW-0067">ATP-binding</keyword>
<dbReference type="Proteomes" id="UP000215127">
    <property type="component" value="Chromosome 1"/>
</dbReference>
<dbReference type="SUPFAM" id="SSF47794">
    <property type="entry name" value="Rad51 N-terminal domain-like"/>
    <property type="match status" value="1"/>
</dbReference>
<dbReference type="SUPFAM" id="SSF52540">
    <property type="entry name" value="P-loop containing nucleoside triphosphate hydrolases"/>
    <property type="match status" value="1"/>
</dbReference>
<evidence type="ECO:0000313" key="13">
    <source>
        <dbReference type="Proteomes" id="UP000215127"/>
    </source>
</evidence>
<evidence type="ECO:0008006" key="14">
    <source>
        <dbReference type="Google" id="ProtNLM"/>
    </source>
</evidence>
<keyword evidence="7" id="KW-0469">Meiosis</keyword>
<dbReference type="PANTHER" id="PTHR22942">
    <property type="entry name" value="RECA/RAD51/RADA DNA STRAND-PAIRING FAMILY MEMBER"/>
    <property type="match status" value="1"/>
</dbReference>
<comment type="similarity">
    <text evidence="2">Belongs to the RecA family. DMC1 subfamily.</text>
</comment>
<dbReference type="SMART" id="SM00382">
    <property type="entry name" value="AAA"/>
    <property type="match status" value="1"/>
</dbReference>
<evidence type="ECO:0000256" key="6">
    <source>
        <dbReference type="ARBA" id="ARBA00023242"/>
    </source>
</evidence>
<dbReference type="GO" id="GO:0140664">
    <property type="term" value="F:ATP-dependent DNA damage sensor activity"/>
    <property type="evidence" value="ECO:0007669"/>
    <property type="project" value="InterPro"/>
</dbReference>
<dbReference type="PANTHER" id="PTHR22942:SF30">
    <property type="entry name" value="MEIOTIC RECOMBINATION PROTEIN DMC1_LIM15 HOMOLOG"/>
    <property type="match status" value="1"/>
</dbReference>